<evidence type="ECO:0000256" key="7">
    <source>
        <dbReference type="ARBA" id="ARBA00023049"/>
    </source>
</evidence>
<feature type="compositionally biased region" description="Low complexity" evidence="8">
    <location>
        <begin position="26"/>
        <end position="36"/>
    </location>
</feature>
<dbReference type="Gene3D" id="3.90.132.10">
    <property type="entry name" value="Leishmanolysin , domain 2"/>
    <property type="match status" value="1"/>
</dbReference>
<evidence type="ECO:0000256" key="8">
    <source>
        <dbReference type="SAM" id="MobiDB-lite"/>
    </source>
</evidence>
<feature type="domain" description="SbsA Ig-like" evidence="9">
    <location>
        <begin position="52"/>
        <end position="160"/>
    </location>
</feature>
<dbReference type="Pfam" id="PF01457">
    <property type="entry name" value="Peptidase_M8"/>
    <property type="match status" value="1"/>
</dbReference>
<dbReference type="KEGG" id="doe:DENOEST_3339"/>
<name>A0A6S6XZS8_9PROT</name>
<sequence length="502" mass="53002">MIQPSSSSYPRDHVANLPTNYNKANTSLPTGSSSSSPSSIVSLSSQALALADTSAPKVTRFAPRDGQRDVLISSNISVTFSETVRAGTGNIYLRDESGNLIESFDVANSSRISIKGKQLKIDPTDKLANGTRYFVSFGAGTITDLAGNLFQDRGGYDFTTVKEKVAPKVVSFFPSDGTTGVSPSQNIYVTFSENIKRGNGEILLKDSKGKIVERYKAQSSGNISISGNMLVINPGVTLGTDKKYVVEFGAGSIKDLADNKFKGSKSYDFKTATTDIPATVPASAPENTDPTTHFNITVDYTGDQSYLTYFDQAKTLWESIITADLPDINGIDDLQISAQVNAIDGAGGVLGSAGPTFVRSGSNLPYQGQMQFDSADIAGMVSNGTLLKVILHEMGHVLGLGTLWSTFGFNSTVGQYTGAQGLAAYKAMSGGNPAATFVPLETTGGAGTANVHWSESVFNSELMTGYAENSSNMPLSILTISALDDLGYEVDTSKAESYTVGA</sequence>
<keyword evidence="2" id="KW-0645">Protease</keyword>
<reference evidence="10 11" key="1">
    <citation type="submission" date="2020-03" db="EMBL/GenBank/DDBJ databases">
        <authorList>
            <consortium name="Genoscope - CEA"/>
            <person name="William W."/>
        </authorList>
    </citation>
    <scope>NUCLEOTIDE SEQUENCE [LARGE SCALE GENOMIC DNA]</scope>
    <source>
        <strain evidence="11">DSM 16959</strain>
    </source>
</reference>
<dbReference type="OrthoDB" id="8198236at2"/>
<dbReference type="SUPFAM" id="SSF55486">
    <property type="entry name" value="Metalloproteases ('zincins'), catalytic domain"/>
    <property type="match status" value="1"/>
</dbReference>
<keyword evidence="7" id="KW-0482">Metalloprotease</keyword>
<evidence type="ECO:0000256" key="6">
    <source>
        <dbReference type="ARBA" id="ARBA00022833"/>
    </source>
</evidence>
<dbReference type="GO" id="GO:0004222">
    <property type="term" value="F:metalloendopeptidase activity"/>
    <property type="evidence" value="ECO:0007669"/>
    <property type="project" value="InterPro"/>
</dbReference>
<dbReference type="InterPro" id="IPR014755">
    <property type="entry name" value="Cu-Rt/internalin_Ig-like"/>
</dbReference>
<feature type="domain" description="SbsA Ig-like" evidence="9">
    <location>
        <begin position="164"/>
        <end position="271"/>
    </location>
</feature>
<dbReference type="AlphaFoldDB" id="A0A6S6XZS8"/>
<comment type="cofactor">
    <cofactor evidence="1">
        <name>Zn(2+)</name>
        <dbReference type="ChEBI" id="CHEBI:29105"/>
    </cofactor>
</comment>
<gene>
    <name evidence="10" type="ORF">DENOEST_3339</name>
</gene>
<dbReference type="GO" id="GO:0006508">
    <property type="term" value="P:proteolysis"/>
    <property type="evidence" value="ECO:0007669"/>
    <property type="project" value="UniProtKB-KW"/>
</dbReference>
<organism evidence="10 11">
    <name type="scientific">Denitratisoma oestradiolicum</name>
    <dbReference type="NCBI Taxonomy" id="311182"/>
    <lineage>
        <taxon>Bacteria</taxon>
        <taxon>Pseudomonadati</taxon>
        <taxon>Pseudomonadota</taxon>
        <taxon>Betaproteobacteria</taxon>
        <taxon>Nitrosomonadales</taxon>
        <taxon>Sterolibacteriaceae</taxon>
        <taxon>Denitratisoma</taxon>
    </lineage>
</organism>
<dbReference type="GO" id="GO:0007155">
    <property type="term" value="P:cell adhesion"/>
    <property type="evidence" value="ECO:0007669"/>
    <property type="project" value="InterPro"/>
</dbReference>
<feature type="region of interest" description="Disordered" evidence="8">
    <location>
        <begin position="1"/>
        <end position="36"/>
    </location>
</feature>
<keyword evidence="5" id="KW-0378">Hydrolase</keyword>
<keyword evidence="4" id="KW-0732">Signal</keyword>
<dbReference type="Gene3D" id="3.40.390.10">
    <property type="entry name" value="Collagenase (Catalytic Domain)"/>
    <property type="match status" value="1"/>
</dbReference>
<dbReference type="Proteomes" id="UP000515733">
    <property type="component" value="Chromosome"/>
</dbReference>
<dbReference type="EMBL" id="LR778301">
    <property type="protein sequence ID" value="CAB1370493.1"/>
    <property type="molecule type" value="Genomic_DNA"/>
</dbReference>
<evidence type="ECO:0000313" key="11">
    <source>
        <dbReference type="Proteomes" id="UP000515733"/>
    </source>
</evidence>
<keyword evidence="11" id="KW-1185">Reference proteome</keyword>
<dbReference type="Pfam" id="PF13205">
    <property type="entry name" value="Big_5"/>
    <property type="match status" value="2"/>
</dbReference>
<dbReference type="GO" id="GO:0016020">
    <property type="term" value="C:membrane"/>
    <property type="evidence" value="ECO:0007669"/>
    <property type="project" value="InterPro"/>
</dbReference>
<evidence type="ECO:0000256" key="2">
    <source>
        <dbReference type="ARBA" id="ARBA00022670"/>
    </source>
</evidence>
<evidence type="ECO:0000256" key="5">
    <source>
        <dbReference type="ARBA" id="ARBA00022801"/>
    </source>
</evidence>
<evidence type="ECO:0000256" key="1">
    <source>
        <dbReference type="ARBA" id="ARBA00001947"/>
    </source>
</evidence>
<evidence type="ECO:0000256" key="3">
    <source>
        <dbReference type="ARBA" id="ARBA00022723"/>
    </source>
</evidence>
<dbReference type="Gene3D" id="2.60.40.1220">
    <property type="match status" value="1"/>
</dbReference>
<dbReference type="RefSeq" id="WP_145772281.1">
    <property type="nucleotide sequence ID" value="NZ_LR778301.1"/>
</dbReference>
<evidence type="ECO:0000259" key="9">
    <source>
        <dbReference type="Pfam" id="PF13205"/>
    </source>
</evidence>
<protein>
    <recommendedName>
        <fullName evidence="9">SbsA Ig-like domain-containing protein</fullName>
    </recommendedName>
</protein>
<proteinExistence type="predicted"/>
<dbReference type="InterPro" id="IPR032812">
    <property type="entry name" value="SbsA_Ig"/>
</dbReference>
<dbReference type="GO" id="GO:0046872">
    <property type="term" value="F:metal ion binding"/>
    <property type="evidence" value="ECO:0007669"/>
    <property type="project" value="UniProtKB-KW"/>
</dbReference>
<keyword evidence="3" id="KW-0479">Metal-binding</keyword>
<evidence type="ECO:0000256" key="4">
    <source>
        <dbReference type="ARBA" id="ARBA00022729"/>
    </source>
</evidence>
<dbReference type="InterPro" id="IPR024079">
    <property type="entry name" value="MetalloPept_cat_dom_sf"/>
</dbReference>
<evidence type="ECO:0000313" key="10">
    <source>
        <dbReference type="EMBL" id="CAB1370493.1"/>
    </source>
</evidence>
<keyword evidence="6" id="KW-0862">Zinc</keyword>
<dbReference type="InterPro" id="IPR001577">
    <property type="entry name" value="Peptidase_M8"/>
</dbReference>
<accession>A0A6S6XZS8</accession>